<evidence type="ECO:0000313" key="1">
    <source>
        <dbReference type="EMBL" id="OGD85889.1"/>
    </source>
</evidence>
<dbReference type="EMBL" id="MFBA01000011">
    <property type="protein sequence ID" value="OGD85889.1"/>
    <property type="molecule type" value="Genomic_DNA"/>
</dbReference>
<proteinExistence type="predicted"/>
<evidence type="ECO:0008006" key="3">
    <source>
        <dbReference type="Google" id="ProtNLM"/>
    </source>
</evidence>
<dbReference type="InterPro" id="IPR035093">
    <property type="entry name" value="RelE/ParE_toxin_dom_sf"/>
</dbReference>
<dbReference type="SUPFAM" id="SSF143011">
    <property type="entry name" value="RelE-like"/>
    <property type="match status" value="1"/>
</dbReference>
<dbReference type="Proteomes" id="UP000177069">
    <property type="component" value="Unassembled WGS sequence"/>
</dbReference>
<sequence>MKIHFTKQAEDSYCKLPLKIKKKVDKQFALLISNYRHSSLRTRKMAGESHFEGRIDRKYRFTYVVEKDEIYILTVGPHDEGLGKN</sequence>
<protein>
    <recommendedName>
        <fullName evidence="3">Type II toxin-antitoxin system mRNA interferase toxin, RelE/StbE family</fullName>
    </recommendedName>
</protein>
<organism evidence="1 2">
    <name type="scientific">Candidatus Curtissbacteria bacterium RIFCSPHIGHO2_01_FULL_41_13</name>
    <dbReference type="NCBI Taxonomy" id="1797745"/>
    <lineage>
        <taxon>Bacteria</taxon>
        <taxon>Candidatus Curtissiibacteriota</taxon>
    </lineage>
</organism>
<evidence type="ECO:0000313" key="2">
    <source>
        <dbReference type="Proteomes" id="UP000177069"/>
    </source>
</evidence>
<dbReference type="AlphaFoldDB" id="A0A1F5G212"/>
<gene>
    <name evidence="1" type="ORF">A2696_03465</name>
</gene>
<accession>A0A1F5G212</accession>
<comment type="caution">
    <text evidence="1">The sequence shown here is derived from an EMBL/GenBank/DDBJ whole genome shotgun (WGS) entry which is preliminary data.</text>
</comment>
<reference evidence="1 2" key="1">
    <citation type="journal article" date="2016" name="Nat. Commun.">
        <title>Thousands of microbial genomes shed light on interconnected biogeochemical processes in an aquifer system.</title>
        <authorList>
            <person name="Anantharaman K."/>
            <person name="Brown C.T."/>
            <person name="Hug L.A."/>
            <person name="Sharon I."/>
            <person name="Castelle C.J."/>
            <person name="Probst A.J."/>
            <person name="Thomas B.C."/>
            <person name="Singh A."/>
            <person name="Wilkins M.J."/>
            <person name="Karaoz U."/>
            <person name="Brodie E.L."/>
            <person name="Williams K.H."/>
            <person name="Hubbard S.S."/>
            <person name="Banfield J.F."/>
        </authorList>
    </citation>
    <scope>NUCLEOTIDE SEQUENCE [LARGE SCALE GENOMIC DNA]</scope>
</reference>
<dbReference type="Gene3D" id="3.30.2310.20">
    <property type="entry name" value="RelE-like"/>
    <property type="match status" value="1"/>
</dbReference>
<name>A0A1F5G212_9BACT</name>